<accession>A0A175WGL8</accession>
<dbReference type="GO" id="GO:0005886">
    <property type="term" value="C:plasma membrane"/>
    <property type="evidence" value="ECO:0007669"/>
    <property type="project" value="TreeGrafter"/>
</dbReference>
<comment type="caution">
    <text evidence="3">The sequence shown here is derived from an EMBL/GenBank/DDBJ whole genome shotgun (WGS) entry which is preliminary data.</text>
</comment>
<evidence type="ECO:0000256" key="1">
    <source>
        <dbReference type="SAM" id="MobiDB-lite"/>
    </source>
</evidence>
<feature type="compositionally biased region" description="Basic and acidic residues" evidence="1">
    <location>
        <begin position="500"/>
        <end position="524"/>
    </location>
</feature>
<dbReference type="PANTHER" id="PTHR11188">
    <property type="entry name" value="ARRESTIN DOMAIN CONTAINING PROTEIN"/>
    <property type="match status" value="1"/>
</dbReference>
<dbReference type="VEuPathDB" id="FungiDB:MMYC01_201059"/>
<proteinExistence type="predicted"/>
<sequence>MPHRVADFFRSSTHQLENQVSNLAKKSASRARRRTDTPKKRAKSSRSSDRTHSYAVADDSDYGHAPPYAPRVKMADSRTSSFSSDSHKEHGHHHHRISFPGIHFGRSNKDTQPASPATLDWQLESPPIVMYGDPESSTGALLSGQLFLDVKDDALEIESLNATLNIHVTQKRPFANHCTDCANQYTELKTWCLLPHPLIMAKGQHSFPFSVLLEGHLPASMDGPMLSIAYEFKAEAIPRSNGTVFAPIKLEKVLEVKRSLPTSEHPHHSIRVFPPTNIKASVHYPHVIHPIGNYTLAMRLDGIAKHNAKVNTIEYWKLKKLTWKLEETIKTVAPACGRHSPKIGNDAERQQRKGVLRSDTRVIGEKTLFSGWKSNYVSITDSLVELELDYSLAKHAKPACDMKSRDGTEVTHQLMVEMVVSQEWAPVDRPSLVTHTGVGRILRMHFGTILTERAGIGISWDNEAPPIYQDVPPSPPAYSQETMWYGEHSIADVIEPLDSPPREDPSRHSTDTCADRHGAGPEGR</sequence>
<dbReference type="Pfam" id="PF13002">
    <property type="entry name" value="LDB19"/>
    <property type="match status" value="1"/>
</dbReference>
<dbReference type="InterPro" id="IPR024391">
    <property type="entry name" value="LDB19_N"/>
</dbReference>
<dbReference type="PANTHER" id="PTHR11188:SF76">
    <property type="entry name" value="PROTEIN LDB19"/>
    <property type="match status" value="1"/>
</dbReference>
<feature type="region of interest" description="Disordered" evidence="1">
    <location>
        <begin position="1"/>
        <end position="117"/>
    </location>
</feature>
<reference evidence="3 4" key="1">
    <citation type="journal article" date="2016" name="Genome Announc.">
        <title>Genome Sequence of Madurella mycetomatis mm55, Isolated from a Human Mycetoma Case in Sudan.</title>
        <authorList>
            <person name="Smit S."/>
            <person name="Derks M.F."/>
            <person name="Bervoets S."/>
            <person name="Fahal A."/>
            <person name="van Leeuwen W."/>
            <person name="van Belkum A."/>
            <person name="van de Sande W.W."/>
        </authorList>
    </citation>
    <scope>NUCLEOTIDE SEQUENCE [LARGE SCALE GENOMIC DNA]</scope>
    <source>
        <strain evidence="4">mm55</strain>
    </source>
</reference>
<evidence type="ECO:0000313" key="3">
    <source>
        <dbReference type="EMBL" id="KXX82649.1"/>
    </source>
</evidence>
<dbReference type="Proteomes" id="UP000078237">
    <property type="component" value="Unassembled WGS sequence"/>
</dbReference>
<feature type="region of interest" description="Disordered" evidence="1">
    <location>
        <begin position="489"/>
        <end position="524"/>
    </location>
</feature>
<protein>
    <submittedName>
        <fullName evidence="3">Protein LDB19</fullName>
    </submittedName>
</protein>
<dbReference type="InterPro" id="IPR014752">
    <property type="entry name" value="Arrestin-like_C"/>
</dbReference>
<dbReference type="InterPro" id="IPR050357">
    <property type="entry name" value="Arrestin_domain-protein"/>
</dbReference>
<dbReference type="STRING" id="100816.A0A175WGL8"/>
<name>A0A175WGL8_9PEZI</name>
<dbReference type="Gene3D" id="2.60.40.640">
    <property type="match status" value="1"/>
</dbReference>
<dbReference type="GO" id="GO:0031625">
    <property type="term" value="F:ubiquitin protein ligase binding"/>
    <property type="evidence" value="ECO:0007669"/>
    <property type="project" value="TreeGrafter"/>
</dbReference>
<dbReference type="GO" id="GO:0005829">
    <property type="term" value="C:cytosol"/>
    <property type="evidence" value="ECO:0007669"/>
    <property type="project" value="TreeGrafter"/>
</dbReference>
<dbReference type="GO" id="GO:0070086">
    <property type="term" value="P:ubiquitin-dependent endocytosis"/>
    <property type="evidence" value="ECO:0007669"/>
    <property type="project" value="TreeGrafter"/>
</dbReference>
<gene>
    <name evidence="3" type="ORF">MMYC01_201059</name>
</gene>
<dbReference type="GO" id="GO:0030674">
    <property type="term" value="F:protein-macromolecule adaptor activity"/>
    <property type="evidence" value="ECO:0007669"/>
    <property type="project" value="TreeGrafter"/>
</dbReference>
<feature type="domain" description="LDB19 N-terminal" evidence="2">
    <location>
        <begin position="166"/>
        <end position="341"/>
    </location>
</feature>
<evidence type="ECO:0000313" key="4">
    <source>
        <dbReference type="Proteomes" id="UP000078237"/>
    </source>
</evidence>
<dbReference type="OrthoDB" id="3832628at2759"/>
<keyword evidence="4" id="KW-1185">Reference proteome</keyword>
<dbReference type="EMBL" id="LCTW02000010">
    <property type="protein sequence ID" value="KXX82649.1"/>
    <property type="molecule type" value="Genomic_DNA"/>
</dbReference>
<evidence type="ECO:0000259" key="2">
    <source>
        <dbReference type="Pfam" id="PF13002"/>
    </source>
</evidence>
<feature type="compositionally biased region" description="Polar residues" evidence="1">
    <location>
        <begin position="10"/>
        <end position="22"/>
    </location>
</feature>
<dbReference type="AlphaFoldDB" id="A0A175WGL8"/>
<organism evidence="3 4">
    <name type="scientific">Madurella mycetomatis</name>
    <dbReference type="NCBI Taxonomy" id="100816"/>
    <lineage>
        <taxon>Eukaryota</taxon>
        <taxon>Fungi</taxon>
        <taxon>Dikarya</taxon>
        <taxon>Ascomycota</taxon>
        <taxon>Pezizomycotina</taxon>
        <taxon>Sordariomycetes</taxon>
        <taxon>Sordariomycetidae</taxon>
        <taxon>Sordariales</taxon>
        <taxon>Sordariales incertae sedis</taxon>
        <taxon>Madurella</taxon>
    </lineage>
</organism>